<evidence type="ECO:0000256" key="3">
    <source>
        <dbReference type="ARBA" id="ARBA00038984"/>
    </source>
</evidence>
<proteinExistence type="inferred from homology"/>
<dbReference type="GO" id="GO:0000166">
    <property type="term" value="F:nucleotide binding"/>
    <property type="evidence" value="ECO:0007669"/>
    <property type="project" value="InterPro"/>
</dbReference>
<dbReference type="Pfam" id="PF01408">
    <property type="entry name" value="GFO_IDH_MocA"/>
    <property type="match status" value="1"/>
</dbReference>
<keyword evidence="8" id="KW-1185">Reference proteome</keyword>
<evidence type="ECO:0000256" key="5">
    <source>
        <dbReference type="ARBA" id="ARBA00049233"/>
    </source>
</evidence>
<dbReference type="Gene3D" id="3.40.50.720">
    <property type="entry name" value="NAD(P)-binding Rossmann-like Domain"/>
    <property type="match status" value="1"/>
</dbReference>
<dbReference type="EMBL" id="JAUDZG010000006">
    <property type="protein sequence ID" value="KAK3303407.1"/>
    <property type="molecule type" value="Genomic_DNA"/>
</dbReference>
<accession>A0AAJ0LZG0</accession>
<evidence type="ECO:0000256" key="4">
    <source>
        <dbReference type="ARBA" id="ARBA00042988"/>
    </source>
</evidence>
<comment type="caution">
    <text evidence="7">The sequence shown here is derived from an EMBL/GenBank/DDBJ whole genome shotgun (WGS) entry which is preliminary data.</text>
</comment>
<evidence type="ECO:0000259" key="6">
    <source>
        <dbReference type="Pfam" id="PF01408"/>
    </source>
</evidence>
<dbReference type="InterPro" id="IPR050984">
    <property type="entry name" value="Gfo/Idh/MocA_domain"/>
</dbReference>
<protein>
    <recommendedName>
        <fullName evidence="3">D-xylose 1-dehydrogenase (NADP(+), D-xylono-1,5-lactone-forming)</fullName>
        <ecNumber evidence="3">1.1.1.179</ecNumber>
    </recommendedName>
    <alternativeName>
        <fullName evidence="4">D-xylose-NADP dehydrogenase</fullName>
    </alternativeName>
</protein>
<dbReference type="GO" id="GO:0047837">
    <property type="term" value="F:D-xylose 1-dehydrogenase (NADP+) activity"/>
    <property type="evidence" value="ECO:0007669"/>
    <property type="project" value="UniProtKB-EC"/>
</dbReference>
<dbReference type="InterPro" id="IPR036291">
    <property type="entry name" value="NAD(P)-bd_dom_sf"/>
</dbReference>
<dbReference type="InterPro" id="IPR000683">
    <property type="entry name" value="Gfo/Idh/MocA-like_OxRdtase_N"/>
</dbReference>
<reference evidence="7" key="2">
    <citation type="submission" date="2023-06" db="EMBL/GenBank/DDBJ databases">
        <authorList>
            <consortium name="Lawrence Berkeley National Laboratory"/>
            <person name="Mondo S.J."/>
            <person name="Hensen N."/>
            <person name="Bonometti L."/>
            <person name="Westerberg I."/>
            <person name="Brannstrom I.O."/>
            <person name="Guillou S."/>
            <person name="Cros-Aarteil S."/>
            <person name="Calhoun S."/>
            <person name="Haridas S."/>
            <person name="Kuo A."/>
            <person name="Pangilinan J."/>
            <person name="Riley R."/>
            <person name="Labutti K."/>
            <person name="Andreopoulos B."/>
            <person name="Lipzen A."/>
            <person name="Chen C."/>
            <person name="Yanf M."/>
            <person name="Daum C."/>
            <person name="Ng V."/>
            <person name="Clum A."/>
            <person name="Steindorff A."/>
            <person name="Ohm R."/>
            <person name="Martin F."/>
            <person name="Silar P."/>
            <person name="Natvig D."/>
            <person name="Lalanne C."/>
            <person name="Gautier V."/>
            <person name="Ament-Velasquez S.L."/>
            <person name="Kruys A."/>
            <person name="Hutchinson M.I."/>
            <person name="Powell A.J."/>
            <person name="Barry K."/>
            <person name="Miller A.N."/>
            <person name="Grigoriev I.V."/>
            <person name="Debuchy R."/>
            <person name="Gladieux P."/>
            <person name="Thoren M.H."/>
            <person name="Johannesson H."/>
        </authorList>
    </citation>
    <scope>NUCLEOTIDE SEQUENCE</scope>
    <source>
        <strain evidence="7">CBS 333.67</strain>
    </source>
</reference>
<feature type="domain" description="Gfo/Idh/MocA-like oxidoreductase N-terminal" evidence="6">
    <location>
        <begin position="48"/>
        <end position="102"/>
    </location>
</feature>
<evidence type="ECO:0000256" key="1">
    <source>
        <dbReference type="ARBA" id="ARBA00010928"/>
    </source>
</evidence>
<comment type="catalytic activity">
    <reaction evidence="5">
        <text>D-xylose + NADP(+) = D-xylono-1,5-lactone + NADPH + H(+)</text>
        <dbReference type="Rhea" id="RHEA:22000"/>
        <dbReference type="ChEBI" id="CHEBI:15378"/>
        <dbReference type="ChEBI" id="CHEBI:15867"/>
        <dbReference type="ChEBI" id="CHEBI:53455"/>
        <dbReference type="ChEBI" id="CHEBI:57783"/>
        <dbReference type="ChEBI" id="CHEBI:58349"/>
        <dbReference type="EC" id="1.1.1.179"/>
    </reaction>
</comment>
<dbReference type="RefSeq" id="XP_062719187.1">
    <property type="nucleotide sequence ID" value="XM_062867137.1"/>
</dbReference>
<dbReference type="PANTHER" id="PTHR22604">
    <property type="entry name" value="OXIDOREDUCTASES"/>
    <property type="match status" value="1"/>
</dbReference>
<dbReference type="EC" id="1.1.1.179" evidence="3"/>
<comment type="similarity">
    <text evidence="1">Belongs to the Gfo/Idh/MocA family.</text>
</comment>
<keyword evidence="2" id="KW-0560">Oxidoreductase</keyword>
<dbReference type="SUPFAM" id="SSF51735">
    <property type="entry name" value="NAD(P)-binding Rossmann-fold domains"/>
    <property type="match status" value="1"/>
</dbReference>
<organism evidence="7 8">
    <name type="scientific">Chaetomium strumarium</name>
    <dbReference type="NCBI Taxonomy" id="1170767"/>
    <lineage>
        <taxon>Eukaryota</taxon>
        <taxon>Fungi</taxon>
        <taxon>Dikarya</taxon>
        <taxon>Ascomycota</taxon>
        <taxon>Pezizomycotina</taxon>
        <taxon>Sordariomycetes</taxon>
        <taxon>Sordariomycetidae</taxon>
        <taxon>Sordariales</taxon>
        <taxon>Chaetomiaceae</taxon>
        <taxon>Chaetomium</taxon>
    </lineage>
</organism>
<evidence type="ECO:0000256" key="2">
    <source>
        <dbReference type="ARBA" id="ARBA00023002"/>
    </source>
</evidence>
<sequence length="210" mass="23164">MNLSVGFKEWAQRHIRSRFFPPTPPTKAGNALRFGIMSGGSVAPEVLIDPARLHPEVVVAAVVAATNSARAERFAKEHGIPRVLTSFDELINDPTIDAVYIGAGMDAQRLFHSFPILRPDGPVFLEAIPYRFHPSWIEFQRRIDKYRVSEVRVTVMTPVASNAAPGNARFMAEQSGSARMGPAYAFSILQGIFGFGVPRCEQWNVSQSPP</sequence>
<dbReference type="PANTHER" id="PTHR22604:SF105">
    <property type="entry name" value="TRANS-1,2-DIHYDROBENZENE-1,2-DIOL DEHYDROGENASE"/>
    <property type="match status" value="1"/>
</dbReference>
<dbReference type="AlphaFoldDB" id="A0AAJ0LZG0"/>
<gene>
    <name evidence="7" type="ORF">B0T15DRAFT_495963</name>
</gene>
<dbReference type="Proteomes" id="UP001273166">
    <property type="component" value="Unassembled WGS sequence"/>
</dbReference>
<evidence type="ECO:0000313" key="7">
    <source>
        <dbReference type="EMBL" id="KAK3303407.1"/>
    </source>
</evidence>
<reference evidence="7" key="1">
    <citation type="journal article" date="2023" name="Mol. Phylogenet. Evol.">
        <title>Genome-scale phylogeny and comparative genomics of the fungal order Sordariales.</title>
        <authorList>
            <person name="Hensen N."/>
            <person name="Bonometti L."/>
            <person name="Westerberg I."/>
            <person name="Brannstrom I.O."/>
            <person name="Guillou S."/>
            <person name="Cros-Aarteil S."/>
            <person name="Calhoun S."/>
            <person name="Haridas S."/>
            <person name="Kuo A."/>
            <person name="Mondo S."/>
            <person name="Pangilinan J."/>
            <person name="Riley R."/>
            <person name="LaButti K."/>
            <person name="Andreopoulos B."/>
            <person name="Lipzen A."/>
            <person name="Chen C."/>
            <person name="Yan M."/>
            <person name="Daum C."/>
            <person name="Ng V."/>
            <person name="Clum A."/>
            <person name="Steindorff A."/>
            <person name="Ohm R.A."/>
            <person name="Martin F."/>
            <person name="Silar P."/>
            <person name="Natvig D.O."/>
            <person name="Lalanne C."/>
            <person name="Gautier V."/>
            <person name="Ament-Velasquez S.L."/>
            <person name="Kruys A."/>
            <person name="Hutchinson M.I."/>
            <person name="Powell A.J."/>
            <person name="Barry K."/>
            <person name="Miller A.N."/>
            <person name="Grigoriev I.V."/>
            <person name="Debuchy R."/>
            <person name="Gladieux P."/>
            <person name="Hiltunen Thoren M."/>
            <person name="Johannesson H."/>
        </authorList>
    </citation>
    <scope>NUCLEOTIDE SEQUENCE</scope>
    <source>
        <strain evidence="7">CBS 333.67</strain>
    </source>
</reference>
<evidence type="ECO:0000313" key="8">
    <source>
        <dbReference type="Proteomes" id="UP001273166"/>
    </source>
</evidence>
<name>A0AAJ0LZG0_9PEZI</name>
<dbReference type="GeneID" id="87885966"/>